<dbReference type="PANTHER" id="PTHR47926:SF468">
    <property type="entry name" value="PENTATRICOPEPTIDE REPEAT-CONTAINING PROTEIN"/>
    <property type="match status" value="1"/>
</dbReference>
<dbReference type="InterPro" id="IPR046848">
    <property type="entry name" value="E_motif"/>
</dbReference>
<dbReference type="Pfam" id="PF14432">
    <property type="entry name" value="DYW_deaminase"/>
    <property type="match status" value="1"/>
</dbReference>
<accession>A0AAV2FTJ2</accession>
<dbReference type="GO" id="GO:0003723">
    <property type="term" value="F:RNA binding"/>
    <property type="evidence" value="ECO:0007669"/>
    <property type="project" value="InterPro"/>
</dbReference>
<organism evidence="5 6">
    <name type="scientific">Linum trigynum</name>
    <dbReference type="NCBI Taxonomy" id="586398"/>
    <lineage>
        <taxon>Eukaryota</taxon>
        <taxon>Viridiplantae</taxon>
        <taxon>Streptophyta</taxon>
        <taxon>Embryophyta</taxon>
        <taxon>Tracheophyta</taxon>
        <taxon>Spermatophyta</taxon>
        <taxon>Magnoliopsida</taxon>
        <taxon>eudicotyledons</taxon>
        <taxon>Gunneridae</taxon>
        <taxon>Pentapetalae</taxon>
        <taxon>rosids</taxon>
        <taxon>fabids</taxon>
        <taxon>Malpighiales</taxon>
        <taxon>Linaceae</taxon>
        <taxon>Linum</taxon>
    </lineage>
</organism>
<gene>
    <name evidence="5" type="ORF">LTRI10_LOCUS40840</name>
</gene>
<keyword evidence="2" id="KW-0677">Repeat</keyword>
<dbReference type="GO" id="GO:0009451">
    <property type="term" value="P:RNA modification"/>
    <property type="evidence" value="ECO:0007669"/>
    <property type="project" value="InterPro"/>
</dbReference>
<sequence length="676" mass="76033">MGLMQWARSITSSNKALITHHLRSQRLDQARAIFDRMAAPDVQLSTMMVTGYTRNGRIDDALKLFDKMATRDVISWNSMVQGCLDCGDLGTARRLFDEMPERNVVSWTTMVNGYMKSGRVEEAEGLFRDMPGKDVAAWNAMIHGYCGNGRVQDGLRLFECMPRRNVVSWTSLIGGLDQNGKSEDALLIFRKMVGLGVEPTSTTFASALTACANSTDHKLGIQVHGRLFNLGYYRFDEYIAASLLTLYGNCRRIEEVNRVFSELNLHRNVVIYTALLTGYSFNAKHEGALMVFIKMIREGVFPNQSTFTSVLNSCRGLESVDKGREVHTVAIKIGLETDVSVGNSLLVMYTECGNVHDSVAVFKRIEEKNTVSWNSIIVGSAQHGCGIWALIFFNQMLRTGFEPDEFTFTGLLSACSRSGMLQKGRRFFEYITRYKSASVDLQHYTCMVDILGRSGKLHEAEELVKNMPMKPNSMVWLALLSACRVHSNVDAAERAAKSIFSLDPHCSAAYVLLSNMYASAGRWADVSRTRVRMRHGGIVKERGSSWVVMKGKKHEFVSGDRGHPLIERIYEKLRWLREKLKEVGYVADQRFALHDVEDEQKEEMLWCHSERLAIGFALISSVEGSGITVMKNLRVCGDCHEVIKLISGVVGREIVVRDSGRFHHFKNGVCSCSDYW</sequence>
<feature type="repeat" description="PPR" evidence="3">
    <location>
        <begin position="134"/>
        <end position="168"/>
    </location>
</feature>
<dbReference type="Pfam" id="PF13041">
    <property type="entry name" value="PPR_2"/>
    <property type="match status" value="3"/>
</dbReference>
<dbReference type="FunFam" id="1.25.40.10:FF:000344">
    <property type="entry name" value="Pentatricopeptide repeat-containing protein"/>
    <property type="match status" value="1"/>
</dbReference>
<evidence type="ECO:0000313" key="6">
    <source>
        <dbReference type="Proteomes" id="UP001497516"/>
    </source>
</evidence>
<dbReference type="Proteomes" id="UP001497516">
    <property type="component" value="Chromosome 7"/>
</dbReference>
<feature type="repeat" description="PPR" evidence="3">
    <location>
        <begin position="268"/>
        <end position="302"/>
    </location>
</feature>
<evidence type="ECO:0000256" key="2">
    <source>
        <dbReference type="ARBA" id="ARBA00022737"/>
    </source>
</evidence>
<dbReference type="InterPro" id="IPR011990">
    <property type="entry name" value="TPR-like_helical_dom_sf"/>
</dbReference>
<dbReference type="PROSITE" id="PS51375">
    <property type="entry name" value="PPR"/>
    <property type="match status" value="7"/>
</dbReference>
<dbReference type="FunFam" id="1.25.40.10:FF:000366">
    <property type="entry name" value="Pentatricopeptide (PPR) repeat-containing protein"/>
    <property type="match status" value="1"/>
</dbReference>
<feature type="domain" description="DYW" evidence="4">
    <location>
        <begin position="584"/>
        <end position="676"/>
    </location>
</feature>
<feature type="repeat" description="PPR" evidence="3">
    <location>
        <begin position="369"/>
        <end position="403"/>
    </location>
</feature>
<proteinExistence type="inferred from homology"/>
<evidence type="ECO:0000256" key="3">
    <source>
        <dbReference type="PROSITE-ProRule" id="PRU00708"/>
    </source>
</evidence>
<evidence type="ECO:0000259" key="4">
    <source>
        <dbReference type="Pfam" id="PF14432"/>
    </source>
</evidence>
<feature type="repeat" description="PPR" evidence="3">
    <location>
        <begin position="72"/>
        <end position="106"/>
    </location>
</feature>
<dbReference type="InterPro" id="IPR046960">
    <property type="entry name" value="PPR_At4g14850-like_plant"/>
</dbReference>
<dbReference type="Pfam" id="PF01535">
    <property type="entry name" value="PPR"/>
    <property type="match status" value="4"/>
</dbReference>
<dbReference type="InterPro" id="IPR046849">
    <property type="entry name" value="E2_motif"/>
</dbReference>
<reference evidence="5 6" key="1">
    <citation type="submission" date="2024-04" db="EMBL/GenBank/DDBJ databases">
        <authorList>
            <person name="Fracassetti M."/>
        </authorList>
    </citation>
    <scope>NUCLEOTIDE SEQUENCE [LARGE SCALE GENOMIC DNA]</scope>
</reference>
<dbReference type="Pfam" id="PF20431">
    <property type="entry name" value="E_motif"/>
    <property type="match status" value="1"/>
</dbReference>
<dbReference type="FunFam" id="1.25.40.10:FF:000125">
    <property type="entry name" value="Pentatricopeptide repeat-containing protein"/>
    <property type="match status" value="1"/>
</dbReference>
<evidence type="ECO:0000313" key="5">
    <source>
        <dbReference type="EMBL" id="CAL1400730.1"/>
    </source>
</evidence>
<dbReference type="InterPro" id="IPR032867">
    <property type="entry name" value="DYW_dom"/>
</dbReference>
<protein>
    <recommendedName>
        <fullName evidence="4">DYW domain-containing protein</fullName>
    </recommendedName>
</protein>
<dbReference type="Gene3D" id="1.25.40.10">
    <property type="entry name" value="Tetratricopeptide repeat domain"/>
    <property type="match status" value="4"/>
</dbReference>
<dbReference type="GO" id="GO:0008270">
    <property type="term" value="F:zinc ion binding"/>
    <property type="evidence" value="ECO:0007669"/>
    <property type="project" value="InterPro"/>
</dbReference>
<feature type="repeat" description="PPR" evidence="3">
    <location>
        <begin position="440"/>
        <end position="470"/>
    </location>
</feature>
<evidence type="ECO:0000256" key="1">
    <source>
        <dbReference type="ARBA" id="ARBA00006643"/>
    </source>
</evidence>
<dbReference type="InterPro" id="IPR002885">
    <property type="entry name" value="PPR_rpt"/>
</dbReference>
<comment type="similarity">
    <text evidence="1">Belongs to the PPR family. PCMP-H subfamily.</text>
</comment>
<feature type="repeat" description="PPR" evidence="3">
    <location>
        <begin position="41"/>
        <end position="71"/>
    </location>
</feature>
<dbReference type="PANTHER" id="PTHR47926">
    <property type="entry name" value="PENTATRICOPEPTIDE REPEAT-CONTAINING PROTEIN"/>
    <property type="match status" value="1"/>
</dbReference>
<dbReference type="GO" id="GO:0048731">
    <property type="term" value="P:system development"/>
    <property type="evidence" value="ECO:0007669"/>
    <property type="project" value="UniProtKB-ARBA"/>
</dbReference>
<keyword evidence="6" id="KW-1185">Reference proteome</keyword>
<dbReference type="AlphaFoldDB" id="A0AAV2FTJ2"/>
<feature type="repeat" description="PPR" evidence="3">
    <location>
        <begin position="404"/>
        <end position="438"/>
    </location>
</feature>
<name>A0AAV2FTJ2_9ROSI</name>
<dbReference type="Pfam" id="PF20430">
    <property type="entry name" value="Eplus_motif"/>
    <property type="match status" value="1"/>
</dbReference>
<dbReference type="EMBL" id="OZ034820">
    <property type="protein sequence ID" value="CAL1400730.1"/>
    <property type="molecule type" value="Genomic_DNA"/>
</dbReference>
<dbReference type="NCBIfam" id="TIGR00756">
    <property type="entry name" value="PPR"/>
    <property type="match status" value="5"/>
</dbReference>